<evidence type="ECO:0000256" key="2">
    <source>
        <dbReference type="ARBA" id="ARBA00007430"/>
    </source>
</evidence>
<feature type="transmembrane region" description="Helical" evidence="7">
    <location>
        <begin position="175"/>
        <end position="194"/>
    </location>
</feature>
<name>A0A162DQS7_9BACI</name>
<protein>
    <recommendedName>
        <fullName evidence="10">Polysaccharide biosynthesis protein C-terminal domain-containing protein</fullName>
    </recommendedName>
</protein>
<evidence type="ECO:0008006" key="10">
    <source>
        <dbReference type="Google" id="ProtNLM"/>
    </source>
</evidence>
<evidence type="ECO:0000256" key="4">
    <source>
        <dbReference type="ARBA" id="ARBA00022692"/>
    </source>
</evidence>
<evidence type="ECO:0000313" key="8">
    <source>
        <dbReference type="EMBL" id="KYG30591.1"/>
    </source>
</evidence>
<keyword evidence="6 7" id="KW-0472">Membrane</keyword>
<keyword evidence="4 7" id="KW-0812">Transmembrane</keyword>
<feature type="transmembrane region" description="Helical" evidence="7">
    <location>
        <begin position="21"/>
        <end position="39"/>
    </location>
</feature>
<evidence type="ECO:0000256" key="3">
    <source>
        <dbReference type="ARBA" id="ARBA00022475"/>
    </source>
</evidence>
<feature type="transmembrane region" description="Helical" evidence="7">
    <location>
        <begin position="296"/>
        <end position="319"/>
    </location>
</feature>
<feature type="transmembrane region" description="Helical" evidence="7">
    <location>
        <begin position="360"/>
        <end position="380"/>
    </location>
</feature>
<feature type="transmembrane region" description="Helical" evidence="7">
    <location>
        <begin position="386"/>
        <end position="404"/>
    </location>
</feature>
<dbReference type="AlphaFoldDB" id="A0A162DQS7"/>
<dbReference type="STRING" id="519424.AZF04_19280"/>
<feature type="transmembrane region" description="Helical" evidence="7">
    <location>
        <begin position="115"/>
        <end position="136"/>
    </location>
</feature>
<evidence type="ECO:0000256" key="5">
    <source>
        <dbReference type="ARBA" id="ARBA00022989"/>
    </source>
</evidence>
<comment type="caution">
    <text evidence="8">The sequence shown here is derived from an EMBL/GenBank/DDBJ whole genome shotgun (WGS) entry which is preliminary data.</text>
</comment>
<proteinExistence type="inferred from homology"/>
<keyword evidence="5 7" id="KW-1133">Transmembrane helix</keyword>
<keyword evidence="3" id="KW-1003">Cell membrane</keyword>
<evidence type="ECO:0000256" key="6">
    <source>
        <dbReference type="ARBA" id="ARBA00023136"/>
    </source>
</evidence>
<feature type="transmembrane region" description="Helical" evidence="7">
    <location>
        <begin position="331"/>
        <end position="353"/>
    </location>
</feature>
<dbReference type="EMBL" id="LTAO01000017">
    <property type="protein sequence ID" value="KYG30591.1"/>
    <property type="molecule type" value="Genomic_DNA"/>
</dbReference>
<evidence type="ECO:0000313" key="9">
    <source>
        <dbReference type="Proteomes" id="UP000075806"/>
    </source>
</evidence>
<dbReference type="Pfam" id="PF13440">
    <property type="entry name" value="Polysacc_synt_3"/>
    <property type="match status" value="1"/>
</dbReference>
<comment type="subcellular location">
    <subcellularLocation>
        <location evidence="1">Cell membrane</location>
        <topology evidence="1">Multi-pass membrane protein</topology>
    </subcellularLocation>
</comment>
<evidence type="ECO:0000256" key="1">
    <source>
        <dbReference type="ARBA" id="ARBA00004651"/>
    </source>
</evidence>
<keyword evidence="9" id="KW-1185">Reference proteome</keyword>
<dbReference type="PANTHER" id="PTHR30250:SF10">
    <property type="entry name" value="LIPOPOLYSACCHARIDE BIOSYNTHESIS PROTEIN WZXC"/>
    <property type="match status" value="1"/>
</dbReference>
<dbReference type="RefSeq" id="WP_061948905.1">
    <property type="nucleotide sequence ID" value="NZ_LTAO01000017.1"/>
</dbReference>
<feature type="transmembrane region" description="Helical" evidence="7">
    <location>
        <begin position="424"/>
        <end position="442"/>
    </location>
</feature>
<reference evidence="8" key="1">
    <citation type="submission" date="2016-02" db="EMBL/GenBank/DDBJ databases">
        <title>Genome sequence of Bacillus trypoxylicola KCTC 13244(T).</title>
        <authorList>
            <person name="Jeong H."/>
            <person name="Park S.-H."/>
            <person name="Choi S.-K."/>
        </authorList>
    </citation>
    <scope>NUCLEOTIDE SEQUENCE [LARGE SCALE GENOMIC DNA]</scope>
    <source>
        <strain evidence="8">KCTC 13244</strain>
    </source>
</reference>
<dbReference type="Proteomes" id="UP000075806">
    <property type="component" value="Unassembled WGS sequence"/>
</dbReference>
<dbReference type="GO" id="GO:0005886">
    <property type="term" value="C:plasma membrane"/>
    <property type="evidence" value="ECO:0007669"/>
    <property type="project" value="UniProtKB-SubCell"/>
</dbReference>
<dbReference type="InterPro" id="IPR050833">
    <property type="entry name" value="Poly_Biosynth_Transport"/>
</dbReference>
<feature type="transmembrane region" description="Helical" evidence="7">
    <location>
        <begin position="81"/>
        <end position="103"/>
    </location>
</feature>
<feature type="transmembrane region" description="Helical" evidence="7">
    <location>
        <begin position="45"/>
        <end position="69"/>
    </location>
</feature>
<feature type="transmembrane region" description="Helical" evidence="7">
    <location>
        <begin position="148"/>
        <end position="169"/>
    </location>
</feature>
<evidence type="ECO:0000256" key="7">
    <source>
        <dbReference type="SAM" id="Phobius"/>
    </source>
</evidence>
<organism evidence="8 9">
    <name type="scientific">Alkalihalobacillus trypoxylicola</name>
    <dbReference type="NCBI Taxonomy" id="519424"/>
    <lineage>
        <taxon>Bacteria</taxon>
        <taxon>Bacillati</taxon>
        <taxon>Bacillota</taxon>
        <taxon>Bacilli</taxon>
        <taxon>Bacillales</taxon>
        <taxon>Bacillaceae</taxon>
        <taxon>Alkalihalobacillus</taxon>
    </lineage>
</organism>
<comment type="similarity">
    <text evidence="2">Belongs to the polysaccharide synthase family.</text>
</comment>
<feature type="transmembrane region" description="Helical" evidence="7">
    <location>
        <begin position="448"/>
        <end position="469"/>
    </location>
</feature>
<accession>A0A162DQS7</accession>
<dbReference type="OrthoDB" id="9770347at2"/>
<dbReference type="PANTHER" id="PTHR30250">
    <property type="entry name" value="PST FAMILY PREDICTED COLANIC ACID TRANSPORTER"/>
    <property type="match status" value="1"/>
</dbReference>
<sequence>MESNIKNKTIKGVKWTSLNTIFNSVSYPIYQIILATLLLPQDFAYIAIISLFISLSVMINNLGIGEAVIQKDKVNTQQLSSLFFFSALISIIISSILFVTAPYISNYYELQNLEIIVKLIIITIIINGSTSIFRVILQKNLLFKEYSIILMIKILLDMVLTLTLIISGFGIFGYVYGTIGATLIYAILLITVALRKTEMKILIHFNMKDIIPFLNFGFSISLKKILTEITHRIDEVIIGGMLAPEILGVYFFGKNLILHLRALITNAFGQILLPVFSKMKSDLVKLKRVYNKVSYLIAMVSFPVFVGISLTAHLIIPTFFGDQWIGSIEVIQVLSIVMIFLVLTANIATSLLYSLNKPMLVLYIDIVSAFVYIFTLYVFGNKGLQIILTLYSLQIILKTVTLQFFVSKGLNFKFLKYVFQFKKVIFSTVTMAFVVVISQILFSEINEFIQLVLSIIIGILVYVGLQYIIDKNNVKELLSIFLKRRIKKTT</sequence>
<gene>
    <name evidence="8" type="ORF">AZF04_19280</name>
</gene>